<proteinExistence type="predicted"/>
<evidence type="ECO:0000313" key="1">
    <source>
        <dbReference type="EMBL" id="JAU82470.1"/>
    </source>
</evidence>
<protein>
    <submittedName>
        <fullName evidence="1">Uncharacterized protein</fullName>
    </submittedName>
</protein>
<name>A0A1J3IQC8_NOCCA</name>
<organism evidence="1">
    <name type="scientific">Noccaea caerulescens</name>
    <name type="common">Alpine penny-cress</name>
    <name type="synonym">Thlaspi caerulescens</name>
    <dbReference type="NCBI Taxonomy" id="107243"/>
    <lineage>
        <taxon>Eukaryota</taxon>
        <taxon>Viridiplantae</taxon>
        <taxon>Streptophyta</taxon>
        <taxon>Embryophyta</taxon>
        <taxon>Tracheophyta</taxon>
        <taxon>Spermatophyta</taxon>
        <taxon>Magnoliopsida</taxon>
        <taxon>eudicotyledons</taxon>
        <taxon>Gunneridae</taxon>
        <taxon>Pentapetalae</taxon>
        <taxon>rosids</taxon>
        <taxon>malvids</taxon>
        <taxon>Brassicales</taxon>
        <taxon>Brassicaceae</taxon>
        <taxon>Coluteocarpeae</taxon>
        <taxon>Noccaea</taxon>
    </lineage>
</organism>
<dbReference type="EMBL" id="GEVM01023468">
    <property type="protein sequence ID" value="JAU82470.1"/>
    <property type="molecule type" value="Transcribed_RNA"/>
</dbReference>
<reference evidence="1" key="1">
    <citation type="submission" date="2016-07" db="EMBL/GenBank/DDBJ databases">
        <title>De novo transcriptome assembly of four accessions of the metal hyperaccumulator plant Noccaea caerulescens.</title>
        <authorList>
            <person name="Blande D."/>
            <person name="Halimaa P."/>
            <person name="Tervahauta A.I."/>
            <person name="Aarts M.G."/>
            <person name="Karenlampi S.O."/>
        </authorList>
    </citation>
    <scope>NUCLEOTIDE SEQUENCE</scope>
</reference>
<gene>
    <name evidence="1" type="ORF">MP_TR21667_c0_g1_i1_g.61166</name>
</gene>
<dbReference type="AlphaFoldDB" id="A0A1J3IQC8"/>
<accession>A0A1J3IQC8</accession>
<sequence>MLGTPVVILSQTLVAVKLRSRSSLHRNNSLSADRTSRVRTKPRVDAIGVKPVVTARQKPGFVSVDEIREANDALDVVFEVSRVEVYDGD</sequence>